<feature type="transmembrane region" description="Helical" evidence="9">
    <location>
        <begin position="306"/>
        <end position="330"/>
    </location>
</feature>
<dbReference type="InterPro" id="IPR006153">
    <property type="entry name" value="Cation/H_exchanger_TM"/>
</dbReference>
<dbReference type="GO" id="GO:0005886">
    <property type="term" value="C:plasma membrane"/>
    <property type="evidence" value="ECO:0007669"/>
    <property type="project" value="UniProtKB-SubCell"/>
</dbReference>
<dbReference type="GO" id="GO:0006813">
    <property type="term" value="P:potassium ion transport"/>
    <property type="evidence" value="ECO:0007669"/>
    <property type="project" value="InterPro"/>
</dbReference>
<feature type="transmembrane region" description="Helical" evidence="9">
    <location>
        <begin position="375"/>
        <end position="399"/>
    </location>
</feature>
<feature type="transmembrane region" description="Helical" evidence="9">
    <location>
        <begin position="127"/>
        <end position="147"/>
    </location>
</feature>
<evidence type="ECO:0000256" key="9">
    <source>
        <dbReference type="SAM" id="Phobius"/>
    </source>
</evidence>
<comment type="subcellular location">
    <subcellularLocation>
        <location evidence="1">Cell membrane</location>
        <topology evidence="1">Multi-pass membrane protein</topology>
    </subcellularLocation>
</comment>
<feature type="transmembrane region" description="Helical" evidence="9">
    <location>
        <begin position="249"/>
        <end position="269"/>
    </location>
</feature>
<keyword evidence="13" id="KW-1185">Reference proteome</keyword>
<dbReference type="InterPro" id="IPR038770">
    <property type="entry name" value="Na+/solute_symporter_sf"/>
</dbReference>
<evidence type="ECO:0000259" key="11">
    <source>
        <dbReference type="Pfam" id="PF02254"/>
    </source>
</evidence>
<evidence type="ECO:0000256" key="4">
    <source>
        <dbReference type="ARBA" id="ARBA00022475"/>
    </source>
</evidence>
<keyword evidence="5 9" id="KW-0812">Transmembrane</keyword>
<dbReference type="SUPFAM" id="SSF51735">
    <property type="entry name" value="NAD(P)-binding Rossmann-fold domains"/>
    <property type="match status" value="1"/>
</dbReference>
<feature type="transmembrane region" description="Helical" evidence="9">
    <location>
        <begin position="159"/>
        <end position="181"/>
    </location>
</feature>
<dbReference type="Gene3D" id="3.40.50.720">
    <property type="entry name" value="NAD(P)-binding Rossmann-like Domain"/>
    <property type="match status" value="1"/>
</dbReference>
<dbReference type="EMBL" id="QTJX01000002">
    <property type="protein sequence ID" value="RDY59785.1"/>
    <property type="molecule type" value="Genomic_DNA"/>
</dbReference>
<evidence type="ECO:0000256" key="5">
    <source>
        <dbReference type="ARBA" id="ARBA00022692"/>
    </source>
</evidence>
<gene>
    <name evidence="12" type="ORF">DX873_10510</name>
</gene>
<evidence type="ECO:0000256" key="7">
    <source>
        <dbReference type="ARBA" id="ARBA00023065"/>
    </source>
</evidence>
<feature type="transmembrane region" description="Helical" evidence="9">
    <location>
        <begin position="227"/>
        <end position="243"/>
    </location>
</feature>
<keyword evidence="8 9" id="KW-0472">Membrane</keyword>
<keyword evidence="4" id="KW-1003">Cell membrane</keyword>
<dbReference type="RefSeq" id="WP_116184398.1">
    <property type="nucleotide sequence ID" value="NZ_QTJX01000002.1"/>
</dbReference>
<evidence type="ECO:0000256" key="3">
    <source>
        <dbReference type="ARBA" id="ARBA00022449"/>
    </source>
</evidence>
<dbReference type="InterPro" id="IPR036291">
    <property type="entry name" value="NAD(P)-bd_dom_sf"/>
</dbReference>
<evidence type="ECO:0000256" key="1">
    <source>
        <dbReference type="ARBA" id="ARBA00004651"/>
    </source>
</evidence>
<name>A0A371JQK7_9FLAO</name>
<protein>
    <submittedName>
        <fullName evidence="12">Cell shape-determining protein</fullName>
    </submittedName>
</protein>
<evidence type="ECO:0000256" key="8">
    <source>
        <dbReference type="ARBA" id="ARBA00023136"/>
    </source>
</evidence>
<dbReference type="AlphaFoldDB" id="A0A371JQK7"/>
<feature type="domain" description="Cation/H+ exchanger transmembrane" evidence="10">
    <location>
        <begin position="12"/>
        <end position="397"/>
    </location>
</feature>
<reference evidence="12 13" key="1">
    <citation type="submission" date="2018-08" db="EMBL/GenBank/DDBJ databases">
        <title>Muricauda nanhaiensis sp. nov., isolated from seawater of the South China Sea.</title>
        <authorList>
            <person name="Dang Y."/>
        </authorList>
    </citation>
    <scope>NUCLEOTIDE SEQUENCE [LARGE SCALE GENOMIC DNA]</scope>
    <source>
        <strain evidence="12 13">SM1704</strain>
    </source>
</reference>
<dbReference type="InterPro" id="IPR003148">
    <property type="entry name" value="RCK_N"/>
</dbReference>
<dbReference type="Proteomes" id="UP000261828">
    <property type="component" value="Unassembled WGS sequence"/>
</dbReference>
<dbReference type="OrthoDB" id="570124at2"/>
<comment type="caution">
    <text evidence="12">The sequence shown here is derived from an EMBL/GenBank/DDBJ whole genome shotgun (WGS) entry which is preliminary data.</text>
</comment>
<feature type="transmembrane region" description="Helical" evidence="9">
    <location>
        <begin position="281"/>
        <end position="300"/>
    </location>
</feature>
<evidence type="ECO:0000313" key="13">
    <source>
        <dbReference type="Proteomes" id="UP000261828"/>
    </source>
</evidence>
<evidence type="ECO:0000259" key="10">
    <source>
        <dbReference type="Pfam" id="PF00999"/>
    </source>
</evidence>
<dbReference type="GO" id="GO:1902600">
    <property type="term" value="P:proton transmembrane transport"/>
    <property type="evidence" value="ECO:0007669"/>
    <property type="project" value="InterPro"/>
</dbReference>
<proteinExistence type="predicted"/>
<feature type="transmembrane region" description="Helical" evidence="9">
    <location>
        <begin position="342"/>
        <end position="363"/>
    </location>
</feature>
<keyword evidence="6 9" id="KW-1133">Transmembrane helix</keyword>
<dbReference type="GO" id="GO:0015297">
    <property type="term" value="F:antiporter activity"/>
    <property type="evidence" value="ECO:0007669"/>
    <property type="project" value="UniProtKB-KW"/>
</dbReference>
<organism evidence="12 13">
    <name type="scientific">Flagellimonas nanhaiensis</name>
    <dbReference type="NCBI Taxonomy" id="2292706"/>
    <lineage>
        <taxon>Bacteria</taxon>
        <taxon>Pseudomonadati</taxon>
        <taxon>Bacteroidota</taxon>
        <taxon>Flavobacteriia</taxon>
        <taxon>Flavobacteriales</taxon>
        <taxon>Flavobacteriaceae</taxon>
        <taxon>Flagellimonas</taxon>
    </lineage>
</organism>
<dbReference type="PANTHER" id="PTHR32507:SF0">
    <property type="entry name" value="NA(+)_H(+) ANTIPORTER 2-RELATED"/>
    <property type="match status" value="1"/>
</dbReference>
<keyword evidence="7" id="KW-0406">Ion transport</keyword>
<dbReference type="Pfam" id="PF02254">
    <property type="entry name" value="TrkA_N"/>
    <property type="match status" value="1"/>
</dbReference>
<feature type="transmembrane region" description="Helical" evidence="9">
    <location>
        <begin position="67"/>
        <end position="86"/>
    </location>
</feature>
<evidence type="ECO:0000256" key="2">
    <source>
        <dbReference type="ARBA" id="ARBA00022448"/>
    </source>
</evidence>
<keyword evidence="3" id="KW-0050">Antiport</keyword>
<keyword evidence="2" id="KW-0813">Transport</keyword>
<feature type="transmembrane region" description="Helical" evidence="9">
    <location>
        <begin position="201"/>
        <end position="220"/>
    </location>
</feature>
<dbReference type="PANTHER" id="PTHR32507">
    <property type="entry name" value="NA(+)/H(+) ANTIPORTER 1"/>
    <property type="match status" value="1"/>
</dbReference>
<sequence>MLELAGIIILGIIAQWVAWRFKLPAILPLILIGLLVGPIATLFTEDGSKLIEPIWDGEKGLFPGEGLYYFVSLAISIILFEGGLTLKRAEIANVGPVITKLITIGSLVTFFGAGVAAHYIFGLTWQISFLFSGLIIVTGPTVITPILRNIPLKKDVSAVLKWEGILIDPIGALVAVLVFEFISVGEGQAFTKTALVEFGKILLFGTTFGFTFAHALAFAIKKNFIPHYLLNVVSLSVVLLVYVESDVFAHESGLLAVVVMGMVMGNMNLPNLKELLYFKESLSVLLISILFILLAANINIDDMKLIYTWNSAILFAVIVFVVRPLGVFLSSQGSNLKFNEKLFIGWVGPRGIVAAGIASLFGSKLLAKGEPGAEYITPLVFMIVLGTVLLNATTARLFAKVAGVFLKKSEGILIIGASRLSRIIGSYLKKNKRHVVLIDNNQTNVNKAKQLGLEAMTANVFSDTLTDNIELNDMGYLMALTGNSDINNFAINKFQKQFGENGAFRLVNTEEMNNPEKNPKEGLFSHTDDFIKLTETVRNYPTIHEIDLKDKKHYDSLIDITKQDRDIVPVFTKSPSGSIDIIPANSKDFDPKGEGYKLVYLGKALNTAEEK</sequence>
<feature type="transmembrane region" description="Helical" evidence="9">
    <location>
        <begin position="98"/>
        <end position="121"/>
    </location>
</feature>
<accession>A0A371JQK7</accession>
<dbReference type="Gene3D" id="1.20.1530.20">
    <property type="match status" value="1"/>
</dbReference>
<feature type="domain" description="RCK N-terminal" evidence="11">
    <location>
        <begin position="412"/>
        <end position="498"/>
    </location>
</feature>
<evidence type="ECO:0000313" key="12">
    <source>
        <dbReference type="EMBL" id="RDY59785.1"/>
    </source>
</evidence>
<feature type="transmembrane region" description="Helical" evidence="9">
    <location>
        <begin position="21"/>
        <end position="43"/>
    </location>
</feature>
<evidence type="ECO:0000256" key="6">
    <source>
        <dbReference type="ARBA" id="ARBA00022989"/>
    </source>
</evidence>
<dbReference type="Pfam" id="PF00999">
    <property type="entry name" value="Na_H_Exchanger"/>
    <property type="match status" value="1"/>
</dbReference>